<dbReference type="AlphaFoldDB" id="A0A0E9Q338"/>
<dbReference type="EMBL" id="GBXM01097403">
    <property type="protein sequence ID" value="JAH11174.1"/>
    <property type="molecule type" value="Transcribed_RNA"/>
</dbReference>
<reference evidence="1" key="2">
    <citation type="journal article" date="2015" name="Fish Shellfish Immunol.">
        <title>Early steps in the European eel (Anguilla anguilla)-Vibrio vulnificus interaction in the gills: Role of the RtxA13 toxin.</title>
        <authorList>
            <person name="Callol A."/>
            <person name="Pajuelo D."/>
            <person name="Ebbesson L."/>
            <person name="Teles M."/>
            <person name="MacKenzie S."/>
            <person name="Amaro C."/>
        </authorList>
    </citation>
    <scope>NUCLEOTIDE SEQUENCE</scope>
</reference>
<name>A0A0E9Q338_ANGAN</name>
<sequence>MPLSNFTGWLWSTPFFQLIYSIRNSNVHVV</sequence>
<proteinExistence type="predicted"/>
<evidence type="ECO:0000313" key="1">
    <source>
        <dbReference type="EMBL" id="JAH11174.1"/>
    </source>
</evidence>
<accession>A0A0E9Q338</accession>
<protein>
    <submittedName>
        <fullName evidence="1">Uncharacterized protein</fullName>
    </submittedName>
</protein>
<organism evidence="1">
    <name type="scientific">Anguilla anguilla</name>
    <name type="common">European freshwater eel</name>
    <name type="synonym">Muraena anguilla</name>
    <dbReference type="NCBI Taxonomy" id="7936"/>
    <lineage>
        <taxon>Eukaryota</taxon>
        <taxon>Metazoa</taxon>
        <taxon>Chordata</taxon>
        <taxon>Craniata</taxon>
        <taxon>Vertebrata</taxon>
        <taxon>Euteleostomi</taxon>
        <taxon>Actinopterygii</taxon>
        <taxon>Neopterygii</taxon>
        <taxon>Teleostei</taxon>
        <taxon>Anguilliformes</taxon>
        <taxon>Anguillidae</taxon>
        <taxon>Anguilla</taxon>
    </lineage>
</organism>
<reference evidence="1" key="1">
    <citation type="submission" date="2014-11" db="EMBL/GenBank/DDBJ databases">
        <authorList>
            <person name="Amaro Gonzalez C."/>
        </authorList>
    </citation>
    <scope>NUCLEOTIDE SEQUENCE</scope>
</reference>